<dbReference type="Gene3D" id="3.30.70.330">
    <property type="match status" value="1"/>
</dbReference>
<keyword evidence="2 6" id="KW-0699">rRNA-binding</keyword>
<dbReference type="EMBL" id="DROD01000207">
    <property type="protein sequence ID" value="HHJ52149.1"/>
    <property type="molecule type" value="Genomic_DNA"/>
</dbReference>
<keyword evidence="4 6" id="KW-0689">Ribosomal protein</keyword>
<dbReference type="SUPFAM" id="SSF54189">
    <property type="entry name" value="Ribosomal proteins S24e, L23 and L15e"/>
    <property type="match status" value="1"/>
</dbReference>
<dbReference type="GO" id="GO:0005840">
    <property type="term" value="C:ribosome"/>
    <property type="evidence" value="ECO:0007669"/>
    <property type="project" value="UniProtKB-KW"/>
</dbReference>
<dbReference type="GO" id="GO:1990904">
    <property type="term" value="C:ribonucleoprotein complex"/>
    <property type="evidence" value="ECO:0007669"/>
    <property type="project" value="UniProtKB-KW"/>
</dbReference>
<comment type="function">
    <text evidence="6">One of the early assembly proteins it binds 23S rRNA. One of the proteins that surrounds the polypeptide exit tunnel on the outside of the ribosome. Forms the main docking site for trigger factor binding to the ribosome.</text>
</comment>
<dbReference type="GO" id="GO:0019843">
    <property type="term" value="F:rRNA binding"/>
    <property type="evidence" value="ECO:0007669"/>
    <property type="project" value="UniProtKB-UniRule"/>
</dbReference>
<reference evidence="8" key="1">
    <citation type="journal article" date="2020" name="mSystems">
        <title>Genome- and Community-Level Interaction Insights into Carbon Utilization and Element Cycling Functions of Hydrothermarchaeota in Hydrothermal Sediment.</title>
        <authorList>
            <person name="Zhou Z."/>
            <person name="Liu Y."/>
            <person name="Xu W."/>
            <person name="Pan J."/>
            <person name="Luo Z.H."/>
            <person name="Li M."/>
        </authorList>
    </citation>
    <scope>NUCLEOTIDE SEQUENCE [LARGE SCALE GENOMIC DNA]</scope>
    <source>
        <strain evidence="8">HyVt-527</strain>
    </source>
</reference>
<comment type="caution">
    <text evidence="8">The sequence shown here is derived from an EMBL/GenBank/DDBJ whole genome shotgun (WGS) entry which is preliminary data.</text>
</comment>
<protein>
    <recommendedName>
        <fullName evidence="6">Large ribosomal subunit protein uL23</fullName>
    </recommendedName>
</protein>
<proteinExistence type="inferred from homology"/>
<dbReference type="AlphaFoldDB" id="A0A7V5UEG1"/>
<dbReference type="PROSITE" id="PS00050">
    <property type="entry name" value="RIBOSOMAL_L23"/>
    <property type="match status" value="1"/>
</dbReference>
<comment type="subunit">
    <text evidence="6">Part of the 50S ribosomal subunit. Contacts protein L29, and trigger factor when it is bound to the ribosome.</text>
</comment>
<evidence type="ECO:0000256" key="7">
    <source>
        <dbReference type="RuleBase" id="RU003934"/>
    </source>
</evidence>
<evidence type="ECO:0000313" key="8">
    <source>
        <dbReference type="EMBL" id="HHJ52149.1"/>
    </source>
</evidence>
<dbReference type="Pfam" id="PF00276">
    <property type="entry name" value="Ribosomal_L23"/>
    <property type="match status" value="1"/>
</dbReference>
<dbReference type="Proteomes" id="UP000886124">
    <property type="component" value="Unassembled WGS sequence"/>
</dbReference>
<dbReference type="GO" id="GO:0006412">
    <property type="term" value="P:translation"/>
    <property type="evidence" value="ECO:0007669"/>
    <property type="project" value="UniProtKB-UniRule"/>
</dbReference>
<dbReference type="InterPro" id="IPR013025">
    <property type="entry name" value="Ribosomal_uL23-like"/>
</dbReference>
<organism evidence="8">
    <name type="scientific">Caldithrix abyssi</name>
    <dbReference type="NCBI Taxonomy" id="187145"/>
    <lineage>
        <taxon>Bacteria</taxon>
        <taxon>Pseudomonadati</taxon>
        <taxon>Calditrichota</taxon>
        <taxon>Calditrichia</taxon>
        <taxon>Calditrichales</taxon>
        <taxon>Calditrichaceae</taxon>
        <taxon>Caldithrix</taxon>
    </lineage>
</organism>
<evidence type="ECO:0000256" key="2">
    <source>
        <dbReference type="ARBA" id="ARBA00022730"/>
    </source>
</evidence>
<sequence length="99" mass="11511">MTEKKLKMEPLYTEKMARLQDTLNKYAFKVERKANKIEIKKAIEKRFDVKVKSVRTMVMPGKVRQQLTRAGRFAGKTPTWKKAIVTLEEGHKIDIFGNA</sequence>
<evidence type="ECO:0000256" key="5">
    <source>
        <dbReference type="ARBA" id="ARBA00023274"/>
    </source>
</evidence>
<dbReference type="PANTHER" id="PTHR11620">
    <property type="entry name" value="60S RIBOSOMAL PROTEIN L23A"/>
    <property type="match status" value="1"/>
</dbReference>
<accession>A0A7V5UEG1</accession>
<dbReference type="GO" id="GO:0003735">
    <property type="term" value="F:structural constituent of ribosome"/>
    <property type="evidence" value="ECO:0007669"/>
    <property type="project" value="InterPro"/>
</dbReference>
<evidence type="ECO:0000256" key="1">
    <source>
        <dbReference type="ARBA" id="ARBA00006700"/>
    </source>
</evidence>
<evidence type="ECO:0000256" key="6">
    <source>
        <dbReference type="HAMAP-Rule" id="MF_01369"/>
    </source>
</evidence>
<dbReference type="InterPro" id="IPR012677">
    <property type="entry name" value="Nucleotide-bd_a/b_plait_sf"/>
</dbReference>
<gene>
    <name evidence="6" type="primary">rplW</name>
    <name evidence="8" type="ORF">ENJ89_03045</name>
</gene>
<evidence type="ECO:0000256" key="4">
    <source>
        <dbReference type="ARBA" id="ARBA00022980"/>
    </source>
</evidence>
<keyword evidence="3 6" id="KW-0694">RNA-binding</keyword>
<comment type="similarity">
    <text evidence="1 6 7">Belongs to the universal ribosomal protein uL23 family.</text>
</comment>
<evidence type="ECO:0000256" key="3">
    <source>
        <dbReference type="ARBA" id="ARBA00022884"/>
    </source>
</evidence>
<keyword evidence="5 6" id="KW-0687">Ribonucleoprotein</keyword>
<name>A0A7V5UEG1_CALAY</name>
<dbReference type="HAMAP" id="MF_01369_B">
    <property type="entry name" value="Ribosomal_uL23_B"/>
    <property type="match status" value="1"/>
</dbReference>
<dbReference type="NCBIfam" id="NF004363">
    <property type="entry name" value="PRK05738.2-4"/>
    <property type="match status" value="1"/>
</dbReference>
<dbReference type="InterPro" id="IPR001014">
    <property type="entry name" value="Ribosomal_uL23_CS"/>
</dbReference>
<dbReference type="InterPro" id="IPR012678">
    <property type="entry name" value="Ribosomal_uL23/eL15/eS24_sf"/>
</dbReference>